<evidence type="ECO:0000256" key="6">
    <source>
        <dbReference type="ARBA" id="ARBA00023180"/>
    </source>
</evidence>
<feature type="domain" description="Phytocyanin" evidence="11">
    <location>
        <begin position="31"/>
        <end position="135"/>
    </location>
</feature>
<dbReference type="InterPro" id="IPR008972">
    <property type="entry name" value="Cupredoxin"/>
</dbReference>
<organism evidence="12">
    <name type="scientific">Wollemia nobilis</name>
    <dbReference type="NCBI Taxonomy" id="56998"/>
    <lineage>
        <taxon>Eukaryota</taxon>
        <taxon>Viridiplantae</taxon>
        <taxon>Streptophyta</taxon>
        <taxon>Embryophyta</taxon>
        <taxon>Tracheophyta</taxon>
        <taxon>Spermatophyta</taxon>
        <taxon>Pinopsida</taxon>
        <taxon>Pinidae</taxon>
        <taxon>Conifers II</taxon>
        <taxon>Araucariales</taxon>
        <taxon>Araucariaceae</taxon>
        <taxon>Wollemia</taxon>
    </lineage>
</organism>
<accession>A0A0C9RRZ7</accession>
<evidence type="ECO:0000313" key="12">
    <source>
        <dbReference type="EMBL" id="JAG86329.1"/>
    </source>
</evidence>
<keyword evidence="3" id="KW-0732">Signal</keyword>
<comment type="similarity">
    <text evidence="8">Belongs to the early nodulin-like (ENODL) family.</text>
</comment>
<protein>
    <submittedName>
        <fullName evidence="12">TSA: Wollemia nobilis Ref_Wollemi_Transcript_15935_939 transcribed RNA sequence</fullName>
    </submittedName>
</protein>
<dbReference type="GO" id="GO:0098552">
    <property type="term" value="C:side of membrane"/>
    <property type="evidence" value="ECO:0007669"/>
    <property type="project" value="UniProtKB-KW"/>
</dbReference>
<dbReference type="InterPro" id="IPR039391">
    <property type="entry name" value="Phytocyanin-like"/>
</dbReference>
<dbReference type="SUPFAM" id="SSF49503">
    <property type="entry name" value="Cupredoxins"/>
    <property type="match status" value="1"/>
</dbReference>
<keyword evidence="6" id="KW-0325">Glycoprotein</keyword>
<dbReference type="CDD" id="cd11019">
    <property type="entry name" value="OsENODL1_like"/>
    <property type="match status" value="1"/>
</dbReference>
<dbReference type="Pfam" id="PF02298">
    <property type="entry name" value="Cu_bind_like"/>
    <property type="match status" value="1"/>
</dbReference>
<dbReference type="PROSITE" id="PS51485">
    <property type="entry name" value="PHYTOCYANIN"/>
    <property type="match status" value="1"/>
</dbReference>
<feature type="transmembrane region" description="Helical" evidence="10">
    <location>
        <begin position="185"/>
        <end position="207"/>
    </location>
</feature>
<evidence type="ECO:0000256" key="5">
    <source>
        <dbReference type="ARBA" id="ARBA00023157"/>
    </source>
</evidence>
<keyword evidence="4 10" id="KW-0472">Membrane</keyword>
<keyword evidence="10" id="KW-1133">Transmembrane helix</keyword>
<evidence type="ECO:0000259" key="11">
    <source>
        <dbReference type="PROSITE" id="PS51485"/>
    </source>
</evidence>
<dbReference type="FunFam" id="2.60.40.420:FF:000010">
    <property type="entry name" value="Early nodulin-like protein 1"/>
    <property type="match status" value="1"/>
</dbReference>
<evidence type="ECO:0000256" key="2">
    <source>
        <dbReference type="ARBA" id="ARBA00022622"/>
    </source>
</evidence>
<evidence type="ECO:0000256" key="10">
    <source>
        <dbReference type="SAM" id="Phobius"/>
    </source>
</evidence>
<dbReference type="GO" id="GO:0005886">
    <property type="term" value="C:plasma membrane"/>
    <property type="evidence" value="ECO:0007669"/>
    <property type="project" value="TreeGrafter"/>
</dbReference>
<name>A0A0C9RRZ7_9CONI</name>
<evidence type="ECO:0000256" key="4">
    <source>
        <dbReference type="ARBA" id="ARBA00023136"/>
    </source>
</evidence>
<feature type="transmembrane region" description="Helical" evidence="10">
    <location>
        <begin position="12"/>
        <end position="29"/>
    </location>
</feature>
<dbReference type="PANTHER" id="PTHR33021">
    <property type="entry name" value="BLUE COPPER PROTEIN"/>
    <property type="match status" value="1"/>
</dbReference>
<evidence type="ECO:0000256" key="7">
    <source>
        <dbReference type="ARBA" id="ARBA00023288"/>
    </source>
</evidence>
<proteinExistence type="inferred from homology"/>
<keyword evidence="2" id="KW-0336">GPI-anchor</keyword>
<dbReference type="EMBL" id="GCHU01015845">
    <property type="protein sequence ID" value="JAG86329.1"/>
    <property type="molecule type" value="Transcribed_RNA"/>
</dbReference>
<dbReference type="AlphaFoldDB" id="A0A0C9RRZ7"/>
<evidence type="ECO:0000256" key="1">
    <source>
        <dbReference type="ARBA" id="ARBA00004589"/>
    </source>
</evidence>
<dbReference type="PANTHER" id="PTHR33021:SF197">
    <property type="entry name" value="EARLY NODULIN-LIKE PROTEIN 13"/>
    <property type="match status" value="1"/>
</dbReference>
<evidence type="ECO:0000256" key="9">
    <source>
        <dbReference type="ARBA" id="ARBA00037868"/>
    </source>
</evidence>
<reference evidence="12" key="1">
    <citation type="submission" date="2015-02" db="EMBL/GenBank/DDBJ databases">
        <title>A transcriptome of Wollemia nobilis - a relic of Gondwana.</title>
        <authorList>
            <person name="Chia J.Y."/>
            <person name="Leong Y.S."/>
            <person name="Abdul Karim S."/>
            <person name="Wan Azmi N."/>
            <person name="Hercus R."/>
            <person name="Croft L."/>
        </authorList>
    </citation>
    <scope>NUCLEOTIDE SEQUENCE</scope>
    <source>
        <strain evidence="12">MaeBrown</strain>
        <tissue evidence="12">Leaf</tissue>
    </source>
</reference>
<comment type="subcellular location">
    <subcellularLocation>
        <location evidence="9">Endomembrane system</location>
        <topology evidence="9">Lipid-anchor</topology>
    </subcellularLocation>
    <subcellularLocation>
        <location evidence="1">Membrane</location>
        <topology evidence="1">Lipid-anchor</topology>
        <topology evidence="1">GPI-anchor</topology>
    </subcellularLocation>
</comment>
<sequence>MACFSGKQRSEAALCMWAVGFMLSIYIVAGREFTVGGKNGWATPTGAEPESYNQWADRLRFHVGDTLVFKYPAKQDSVLVVTPEAFQKCNTSSPAASYDDGNTVFKFPKSGPFYFVSGSEGHCEKGQKLVVVVMTSGGRSRGAASAPAVAPVVASPALSPAVTVPADDGPAMSPFGSPAVAPTSGAARCIVAAATLLFSLVAVVAVVL</sequence>
<keyword evidence="7" id="KW-0449">Lipoprotein</keyword>
<dbReference type="InterPro" id="IPR003245">
    <property type="entry name" value="Phytocyanin_dom"/>
</dbReference>
<keyword evidence="10" id="KW-0812">Transmembrane</keyword>
<evidence type="ECO:0000256" key="3">
    <source>
        <dbReference type="ARBA" id="ARBA00022729"/>
    </source>
</evidence>
<evidence type="ECO:0000256" key="8">
    <source>
        <dbReference type="ARBA" id="ARBA00035011"/>
    </source>
</evidence>
<dbReference type="Gene3D" id="2.60.40.420">
    <property type="entry name" value="Cupredoxins - blue copper proteins"/>
    <property type="match status" value="1"/>
</dbReference>
<dbReference type="GO" id="GO:0009055">
    <property type="term" value="F:electron transfer activity"/>
    <property type="evidence" value="ECO:0007669"/>
    <property type="project" value="InterPro"/>
</dbReference>
<dbReference type="InterPro" id="IPR041846">
    <property type="entry name" value="ENL_dom"/>
</dbReference>
<dbReference type="GO" id="GO:0012505">
    <property type="term" value="C:endomembrane system"/>
    <property type="evidence" value="ECO:0007669"/>
    <property type="project" value="UniProtKB-SubCell"/>
</dbReference>
<keyword evidence="5" id="KW-1015">Disulfide bond</keyword>